<dbReference type="CDD" id="cd02440">
    <property type="entry name" value="AdoMet_MTases"/>
    <property type="match status" value="1"/>
</dbReference>
<evidence type="ECO:0000256" key="7">
    <source>
        <dbReference type="ARBA" id="ARBA00047942"/>
    </source>
</evidence>
<dbReference type="EC" id="2.1.1.72" evidence="2"/>
<dbReference type="Proteomes" id="UP000199297">
    <property type="component" value="Unassembled WGS sequence"/>
</dbReference>
<dbReference type="NCBIfam" id="TIGR00497">
    <property type="entry name" value="hsdM"/>
    <property type="match status" value="1"/>
</dbReference>
<dbReference type="InterPro" id="IPR038333">
    <property type="entry name" value="T1MK-like_N_sf"/>
</dbReference>
<evidence type="ECO:0000259" key="9">
    <source>
        <dbReference type="Pfam" id="PF02384"/>
    </source>
</evidence>
<evidence type="ECO:0000256" key="6">
    <source>
        <dbReference type="ARBA" id="ARBA00022747"/>
    </source>
</evidence>
<evidence type="ECO:0000256" key="1">
    <source>
        <dbReference type="ARBA" id="ARBA00006594"/>
    </source>
</evidence>
<dbReference type="GO" id="GO:0032259">
    <property type="term" value="P:methylation"/>
    <property type="evidence" value="ECO:0007669"/>
    <property type="project" value="UniProtKB-KW"/>
</dbReference>
<organism evidence="11 12">
    <name type="scientific">Colwellia chukchiensis</name>
    <dbReference type="NCBI Taxonomy" id="641665"/>
    <lineage>
        <taxon>Bacteria</taxon>
        <taxon>Pseudomonadati</taxon>
        <taxon>Pseudomonadota</taxon>
        <taxon>Gammaproteobacteria</taxon>
        <taxon>Alteromonadales</taxon>
        <taxon>Colwelliaceae</taxon>
        <taxon>Colwellia</taxon>
    </lineage>
</organism>
<feature type="domain" description="DNA methylase adenine-specific" evidence="9">
    <location>
        <begin position="185"/>
        <end position="497"/>
    </location>
</feature>
<comment type="similarity">
    <text evidence="1">Belongs to the N(4)/N(6)-methyltransferase family.</text>
</comment>
<dbReference type="Gene3D" id="1.20.1260.30">
    <property type="match status" value="1"/>
</dbReference>
<name>A0A1H7PYT4_9GAMM</name>
<dbReference type="STRING" id="641665.GCA_002104455_02479"/>
<dbReference type="SUPFAM" id="SSF53335">
    <property type="entry name" value="S-adenosyl-L-methionine-dependent methyltransferases"/>
    <property type="match status" value="1"/>
</dbReference>
<keyword evidence="8" id="KW-0175">Coiled coil</keyword>
<dbReference type="Gene3D" id="3.40.50.150">
    <property type="entry name" value="Vaccinia Virus protein VP39"/>
    <property type="match status" value="1"/>
</dbReference>
<evidence type="ECO:0000313" key="11">
    <source>
        <dbReference type="EMBL" id="SEL40604.1"/>
    </source>
</evidence>
<dbReference type="InterPro" id="IPR004546">
    <property type="entry name" value="Restrct_endonuc_T1M"/>
</dbReference>
<evidence type="ECO:0000256" key="3">
    <source>
        <dbReference type="ARBA" id="ARBA00022603"/>
    </source>
</evidence>
<dbReference type="InterPro" id="IPR022749">
    <property type="entry name" value="D12N6_MeTrfase_N"/>
</dbReference>
<dbReference type="PANTHER" id="PTHR42933">
    <property type="entry name" value="SLR6095 PROTEIN"/>
    <property type="match status" value="1"/>
</dbReference>
<dbReference type="AlphaFoldDB" id="A0A1H7PYT4"/>
<dbReference type="GO" id="GO:0003677">
    <property type="term" value="F:DNA binding"/>
    <property type="evidence" value="ECO:0007669"/>
    <property type="project" value="InterPro"/>
</dbReference>
<dbReference type="GO" id="GO:0009307">
    <property type="term" value="P:DNA restriction-modification system"/>
    <property type="evidence" value="ECO:0007669"/>
    <property type="project" value="UniProtKB-KW"/>
</dbReference>
<feature type="domain" description="N6 adenine-specific DNA methyltransferase N-terminal" evidence="10">
    <location>
        <begin position="15"/>
        <end position="172"/>
    </location>
</feature>
<reference evidence="12" key="1">
    <citation type="submission" date="2016-10" db="EMBL/GenBank/DDBJ databases">
        <authorList>
            <person name="Varghese N."/>
            <person name="Submissions S."/>
        </authorList>
    </citation>
    <scope>NUCLEOTIDE SEQUENCE [LARGE SCALE GENOMIC DNA]</scope>
    <source>
        <strain evidence="12">CGMCC 1.9127</strain>
    </source>
</reference>
<accession>A0A1H7PYT4</accession>
<keyword evidence="3" id="KW-0489">Methyltransferase</keyword>
<dbReference type="EMBL" id="FOBI01000010">
    <property type="protein sequence ID" value="SEL40604.1"/>
    <property type="molecule type" value="Genomic_DNA"/>
</dbReference>
<keyword evidence="12" id="KW-1185">Reference proteome</keyword>
<dbReference type="Pfam" id="PF12161">
    <property type="entry name" value="HsdM_N"/>
    <property type="match status" value="1"/>
</dbReference>
<evidence type="ECO:0000313" key="12">
    <source>
        <dbReference type="Proteomes" id="UP000199297"/>
    </source>
</evidence>
<evidence type="ECO:0000256" key="2">
    <source>
        <dbReference type="ARBA" id="ARBA00011900"/>
    </source>
</evidence>
<dbReference type="PANTHER" id="PTHR42933:SF3">
    <property type="entry name" value="TYPE I RESTRICTION ENZYME MJAVIII METHYLASE SUBUNIT"/>
    <property type="match status" value="1"/>
</dbReference>
<keyword evidence="5" id="KW-0949">S-adenosyl-L-methionine</keyword>
<keyword evidence="4" id="KW-0808">Transferase</keyword>
<evidence type="ECO:0000256" key="4">
    <source>
        <dbReference type="ARBA" id="ARBA00022679"/>
    </source>
</evidence>
<comment type="catalytic activity">
    <reaction evidence="7">
        <text>a 2'-deoxyadenosine in DNA + S-adenosyl-L-methionine = an N(6)-methyl-2'-deoxyadenosine in DNA + S-adenosyl-L-homocysteine + H(+)</text>
        <dbReference type="Rhea" id="RHEA:15197"/>
        <dbReference type="Rhea" id="RHEA-COMP:12418"/>
        <dbReference type="Rhea" id="RHEA-COMP:12419"/>
        <dbReference type="ChEBI" id="CHEBI:15378"/>
        <dbReference type="ChEBI" id="CHEBI:57856"/>
        <dbReference type="ChEBI" id="CHEBI:59789"/>
        <dbReference type="ChEBI" id="CHEBI:90615"/>
        <dbReference type="ChEBI" id="CHEBI:90616"/>
        <dbReference type="EC" id="2.1.1.72"/>
    </reaction>
</comment>
<dbReference type="RefSeq" id="WP_198951664.1">
    <property type="nucleotide sequence ID" value="NZ_FOBI01000010.1"/>
</dbReference>
<protein>
    <recommendedName>
        <fullName evidence="2">site-specific DNA-methyltransferase (adenine-specific)</fullName>
        <ecNumber evidence="2">2.1.1.72</ecNumber>
    </recommendedName>
</protein>
<keyword evidence="6" id="KW-0680">Restriction system</keyword>
<evidence type="ECO:0000256" key="8">
    <source>
        <dbReference type="SAM" id="Coils"/>
    </source>
</evidence>
<dbReference type="PRINTS" id="PR00507">
    <property type="entry name" value="N12N6MTFRASE"/>
</dbReference>
<dbReference type="InterPro" id="IPR003356">
    <property type="entry name" value="DNA_methylase_A-5"/>
</dbReference>
<dbReference type="GO" id="GO:0008170">
    <property type="term" value="F:N-methyltransferase activity"/>
    <property type="evidence" value="ECO:0007669"/>
    <property type="project" value="InterPro"/>
</dbReference>
<proteinExistence type="inferred from homology"/>
<gene>
    <name evidence="11" type="ORF">SAMN05216262_11079</name>
</gene>
<evidence type="ECO:0000256" key="5">
    <source>
        <dbReference type="ARBA" id="ARBA00022691"/>
    </source>
</evidence>
<dbReference type="InterPro" id="IPR051537">
    <property type="entry name" value="DNA_Adenine_Mtase"/>
</dbReference>
<dbReference type="PROSITE" id="PS00092">
    <property type="entry name" value="N6_MTASE"/>
    <property type="match status" value="1"/>
</dbReference>
<dbReference type="GO" id="GO:0009007">
    <property type="term" value="F:site-specific DNA-methyltransferase (adenine-specific) activity"/>
    <property type="evidence" value="ECO:0007669"/>
    <property type="project" value="UniProtKB-EC"/>
</dbReference>
<dbReference type="Pfam" id="PF02384">
    <property type="entry name" value="N6_Mtase"/>
    <property type="match status" value="1"/>
</dbReference>
<sequence length="544" mass="61398">MTKDMNDKIQQKDINNAAWAACDTFRGAVDPAQYKDYILVMLFVKYISDVWNDHYAEYKKQYGDDDVRIRRKLERERFVLPIVELTEEVEDPATKEKKTVVTDTFLANYYSLLERKNEPNIGELINIVLEHIETANKAKLEGVFRNIDFNSEANLGKTKDRNRRLKTLLDDFNKPALDMSPSRVSEDVIGNTYIYLIERFGSDAGKKAGEFYTPHKVSELVARLSAPKSGARICDPACGSAGLLIEAARQVGDRNYSLYGMEVNGSTWALARMNMFLHGSDSARIEWCNTLTSPALVENDRLMKFDNVVANPPFSLDKWGSEDVESDRYNRYWRGLPPKSKADFAFISHMVEAAVEKEGRIAVVVPHGVLFRGAAEGRIRQQLIEENLLDAVIGLPGNLFPSTGIPVAILIFDRSREKGGANENRKDVLFVDASGKDHYQAGKNQNILLDEHLDKIVAAVTAREEVEKYAHLATFDEIKENDFNLNIPRYVDTFEEEVEVDIISVQAEITTLETELADVRNKMAALLKDIVPNEAQSNTTEVAE</sequence>
<feature type="coiled-coil region" evidence="8">
    <location>
        <begin position="502"/>
        <end position="529"/>
    </location>
</feature>
<dbReference type="InterPro" id="IPR029063">
    <property type="entry name" value="SAM-dependent_MTases_sf"/>
</dbReference>
<dbReference type="InterPro" id="IPR002052">
    <property type="entry name" value="DNA_methylase_N6_adenine_CS"/>
</dbReference>
<evidence type="ECO:0000259" key="10">
    <source>
        <dbReference type="Pfam" id="PF12161"/>
    </source>
</evidence>